<dbReference type="HOGENOM" id="CLU_045372_0_0_11"/>
<feature type="transmembrane region" description="Helical" evidence="5">
    <location>
        <begin position="362"/>
        <end position="383"/>
    </location>
</feature>
<dbReference type="GO" id="GO:0016020">
    <property type="term" value="C:membrane"/>
    <property type="evidence" value="ECO:0007669"/>
    <property type="project" value="UniProtKB-SubCell"/>
</dbReference>
<keyword evidence="3 5" id="KW-1133">Transmembrane helix</keyword>
<feature type="domain" description="O-antigen ligase-related" evidence="6">
    <location>
        <begin position="252"/>
        <end position="377"/>
    </location>
</feature>
<feature type="transmembrane region" description="Helical" evidence="5">
    <location>
        <begin position="289"/>
        <end position="314"/>
    </location>
</feature>
<feature type="transmembrane region" description="Helical" evidence="5">
    <location>
        <begin position="427"/>
        <end position="446"/>
    </location>
</feature>
<dbReference type="Pfam" id="PF04932">
    <property type="entry name" value="Wzy_C"/>
    <property type="match status" value="1"/>
</dbReference>
<dbReference type="Proteomes" id="UP000007947">
    <property type="component" value="Chromosome"/>
</dbReference>
<reference evidence="7 8" key="1">
    <citation type="submission" date="2011-05" db="EMBL/GenBank/DDBJ databases">
        <title>Whole genome sequence of Microlunatus phosphovorus NM-1.</title>
        <authorList>
            <person name="Hosoyama A."/>
            <person name="Sasaki K."/>
            <person name="Harada T."/>
            <person name="Igarashi R."/>
            <person name="Kawakoshi A."/>
            <person name="Sasagawa M."/>
            <person name="Fukada J."/>
            <person name="Nakamura S."/>
            <person name="Katano Y."/>
            <person name="Hanada S."/>
            <person name="Kamagata Y."/>
            <person name="Nakamura N."/>
            <person name="Yamazaki S."/>
            <person name="Fujita N."/>
        </authorList>
    </citation>
    <scope>NUCLEOTIDE SEQUENCE [LARGE SCALE GENOMIC DNA]</scope>
    <source>
        <strain evidence="8">ATCC 700054 / DSM 10555 / JCM 9379 / NBRC 101784 / NCIMB 13414 / VKM Ac-1990 / NM-1</strain>
    </source>
</reference>
<proteinExistence type="predicted"/>
<evidence type="ECO:0000259" key="6">
    <source>
        <dbReference type="Pfam" id="PF04932"/>
    </source>
</evidence>
<dbReference type="AlphaFoldDB" id="F5XFD9"/>
<dbReference type="KEGG" id="mph:MLP_48630"/>
<evidence type="ECO:0000313" key="7">
    <source>
        <dbReference type="EMBL" id="BAK37877.1"/>
    </source>
</evidence>
<evidence type="ECO:0000256" key="5">
    <source>
        <dbReference type="SAM" id="Phobius"/>
    </source>
</evidence>
<evidence type="ECO:0000256" key="3">
    <source>
        <dbReference type="ARBA" id="ARBA00022989"/>
    </source>
</evidence>
<evidence type="ECO:0000256" key="4">
    <source>
        <dbReference type="ARBA" id="ARBA00023136"/>
    </source>
</evidence>
<keyword evidence="4 5" id="KW-0472">Membrane</keyword>
<dbReference type="EMBL" id="AP012204">
    <property type="protein sequence ID" value="BAK37877.1"/>
    <property type="molecule type" value="Genomic_DNA"/>
</dbReference>
<sequence length="489" mass="53369">MRSPAGHADWRPLLLRRWWTRRDDVTPVILRPHRITATGLAIAFLVLQFMIPARLVIGGMGAVGRPSVAMGLLFAFLWFLSMLQPGGLPAGRQPVRWLIGGFVGVQMVGYAVGMARLPVEVEASAGDRYMILIVSMAGVVLLLADGVRTREHLNTILRVLVGLTAVMAFTGILQYFRIVDVTRYIRIPGLTANRDLFGAGVRGATDLTRVAGTANHYIEFGVVLAVVLPLALHFALFAPTGRKLIAWCQVGLIGAAIPMSISRSAILTTVVAIALLFMVWKWRLRYNAAVIGLVALTALHFLTRGLFGTIISLFRHADDDPSIQNRISDQAFVYEMWSQRPILGRGAGMILPDRYLLLDNQIFVTLIGGGILGVVALISLFIVPYMMARSVRLRAVTEEGRHLGQALAAALPAALMASFTFDALSFATFTGLVFVLVGVVGALWRLQGDRGERTLEWSPDDRCVAPPAFAPGHPRWSTRFLAKRSSPAS</sequence>
<evidence type="ECO:0000313" key="8">
    <source>
        <dbReference type="Proteomes" id="UP000007947"/>
    </source>
</evidence>
<evidence type="ECO:0000256" key="2">
    <source>
        <dbReference type="ARBA" id="ARBA00022692"/>
    </source>
</evidence>
<feature type="transmembrane region" description="Helical" evidence="5">
    <location>
        <begin position="68"/>
        <end position="85"/>
    </location>
</feature>
<feature type="transmembrane region" description="Helical" evidence="5">
    <location>
        <begin position="97"/>
        <end position="117"/>
    </location>
</feature>
<evidence type="ECO:0000256" key="1">
    <source>
        <dbReference type="ARBA" id="ARBA00004141"/>
    </source>
</evidence>
<dbReference type="PANTHER" id="PTHR37422:SF13">
    <property type="entry name" value="LIPOPOLYSACCHARIDE BIOSYNTHESIS PROTEIN PA4999-RELATED"/>
    <property type="match status" value="1"/>
</dbReference>
<dbReference type="PANTHER" id="PTHR37422">
    <property type="entry name" value="TEICHURONIC ACID BIOSYNTHESIS PROTEIN TUAE"/>
    <property type="match status" value="1"/>
</dbReference>
<dbReference type="InterPro" id="IPR051533">
    <property type="entry name" value="WaaL-like"/>
</dbReference>
<keyword evidence="2 5" id="KW-0812">Transmembrane</keyword>
<dbReference type="STRING" id="1032480.MLP_48630"/>
<name>F5XFD9_MICPN</name>
<feature type="transmembrane region" description="Helical" evidence="5">
    <location>
        <begin position="129"/>
        <end position="144"/>
    </location>
</feature>
<organism evidence="7 8">
    <name type="scientific">Microlunatus phosphovorus (strain ATCC 700054 / DSM 10555 / JCM 9379 / NBRC 101784 / NCIMB 13414 / VKM Ac-1990 / NM-1)</name>
    <dbReference type="NCBI Taxonomy" id="1032480"/>
    <lineage>
        <taxon>Bacteria</taxon>
        <taxon>Bacillati</taxon>
        <taxon>Actinomycetota</taxon>
        <taxon>Actinomycetes</taxon>
        <taxon>Propionibacteriales</taxon>
        <taxon>Propionibacteriaceae</taxon>
        <taxon>Microlunatus</taxon>
    </lineage>
</organism>
<feature type="transmembrane region" description="Helical" evidence="5">
    <location>
        <begin position="244"/>
        <end position="277"/>
    </location>
</feature>
<keyword evidence="8" id="KW-1185">Reference proteome</keyword>
<feature type="transmembrane region" description="Helical" evidence="5">
    <location>
        <begin position="217"/>
        <end position="238"/>
    </location>
</feature>
<dbReference type="eggNOG" id="COG3307">
    <property type="taxonomic scope" value="Bacteria"/>
</dbReference>
<feature type="transmembrane region" description="Helical" evidence="5">
    <location>
        <begin position="35"/>
        <end position="56"/>
    </location>
</feature>
<feature type="transmembrane region" description="Helical" evidence="5">
    <location>
        <begin position="403"/>
        <end position="421"/>
    </location>
</feature>
<protein>
    <recommendedName>
        <fullName evidence="6">O-antigen ligase-related domain-containing protein</fullName>
    </recommendedName>
</protein>
<feature type="transmembrane region" description="Helical" evidence="5">
    <location>
        <begin position="156"/>
        <end position="176"/>
    </location>
</feature>
<accession>F5XFD9</accession>
<comment type="subcellular location">
    <subcellularLocation>
        <location evidence="1">Membrane</location>
        <topology evidence="1">Multi-pass membrane protein</topology>
    </subcellularLocation>
</comment>
<dbReference type="InterPro" id="IPR007016">
    <property type="entry name" value="O-antigen_ligase-rel_domated"/>
</dbReference>
<gene>
    <name evidence="7" type="ordered locus">MLP_48630</name>
</gene>